<evidence type="ECO:0000313" key="2">
    <source>
        <dbReference type="Proteomes" id="UP000037510"/>
    </source>
</evidence>
<evidence type="ECO:0000313" key="1">
    <source>
        <dbReference type="EMBL" id="KOB67033.1"/>
    </source>
</evidence>
<dbReference type="EMBL" id="JTDY01005414">
    <property type="protein sequence ID" value="KOB67033.1"/>
    <property type="molecule type" value="Genomic_DNA"/>
</dbReference>
<reference evidence="1 2" key="1">
    <citation type="journal article" date="2015" name="Genome Biol. Evol.">
        <title>The genome of winter moth (Operophtera brumata) provides a genomic perspective on sexual dimorphism and phenology.</title>
        <authorList>
            <person name="Derks M.F."/>
            <person name="Smit S."/>
            <person name="Salis L."/>
            <person name="Schijlen E."/>
            <person name="Bossers A."/>
            <person name="Mateman C."/>
            <person name="Pijl A.S."/>
            <person name="de Ridder D."/>
            <person name="Groenen M.A."/>
            <person name="Visser M.E."/>
            <person name="Megens H.J."/>
        </authorList>
    </citation>
    <scope>NUCLEOTIDE SEQUENCE [LARGE SCALE GENOMIC DNA]</scope>
    <source>
        <strain evidence="1">WM2013NL</strain>
        <tissue evidence="1">Head and thorax</tissue>
    </source>
</reference>
<comment type="caution">
    <text evidence="1">The sequence shown here is derived from an EMBL/GenBank/DDBJ whole genome shotgun (WGS) entry which is preliminary data.</text>
</comment>
<organism evidence="1 2">
    <name type="scientific">Operophtera brumata</name>
    <name type="common">Winter moth</name>
    <name type="synonym">Phalaena brumata</name>
    <dbReference type="NCBI Taxonomy" id="104452"/>
    <lineage>
        <taxon>Eukaryota</taxon>
        <taxon>Metazoa</taxon>
        <taxon>Ecdysozoa</taxon>
        <taxon>Arthropoda</taxon>
        <taxon>Hexapoda</taxon>
        <taxon>Insecta</taxon>
        <taxon>Pterygota</taxon>
        <taxon>Neoptera</taxon>
        <taxon>Endopterygota</taxon>
        <taxon>Lepidoptera</taxon>
        <taxon>Glossata</taxon>
        <taxon>Ditrysia</taxon>
        <taxon>Geometroidea</taxon>
        <taxon>Geometridae</taxon>
        <taxon>Larentiinae</taxon>
        <taxon>Operophtera</taxon>
    </lineage>
</organism>
<feature type="non-terminal residue" evidence="1">
    <location>
        <position position="1"/>
    </location>
</feature>
<name>A0A0L7KUV8_OPEBR</name>
<dbReference type="Proteomes" id="UP000037510">
    <property type="component" value="Unassembled WGS sequence"/>
</dbReference>
<accession>A0A0L7KUV8</accession>
<protein>
    <submittedName>
        <fullName evidence="1">Dilute class unconventional myosin</fullName>
    </submittedName>
</protein>
<sequence length="139" mass="15711">TVNLKSLASSNYGSDVDIINEDGELATAYEAQKDINSTNNAAATLRASTMFVNEQLRKSWLGLRLATRYDIIWLEMHELAAARGTLRMRQLVTRLRKWIPSLICFRAHHPISSLPASPKKSKERSCKTSYEDFGKNILI</sequence>
<keyword evidence="2" id="KW-1185">Reference proteome</keyword>
<gene>
    <name evidence="1" type="ORF">OBRU01_20556</name>
</gene>
<proteinExistence type="predicted"/>
<dbReference type="AlphaFoldDB" id="A0A0L7KUV8"/>